<dbReference type="GO" id="GO:0005615">
    <property type="term" value="C:extracellular space"/>
    <property type="evidence" value="ECO:0000318"/>
    <property type="project" value="GO_Central"/>
</dbReference>
<dbReference type="EC" id="3.1.1.3" evidence="10"/>
<dbReference type="SUPFAM" id="SSF53474">
    <property type="entry name" value="alpha/beta-Hydrolases"/>
    <property type="match status" value="1"/>
</dbReference>
<dbReference type="GO" id="GO:0042632">
    <property type="term" value="P:cholesterol homeostasis"/>
    <property type="evidence" value="ECO:0000318"/>
    <property type="project" value="GO_Central"/>
</dbReference>
<dbReference type="SMART" id="SM00308">
    <property type="entry name" value="LH2"/>
    <property type="match status" value="1"/>
</dbReference>
<dbReference type="InterPro" id="IPR001024">
    <property type="entry name" value="PLAT/LH2_dom"/>
</dbReference>
<dbReference type="GO" id="GO:0019433">
    <property type="term" value="P:triglyceride catabolic process"/>
    <property type="evidence" value="ECO:0000318"/>
    <property type="project" value="GO_Central"/>
</dbReference>
<evidence type="ECO:0000256" key="7">
    <source>
        <dbReference type="PIRSR" id="PIRSR000865-1"/>
    </source>
</evidence>
<dbReference type="GeneID" id="394967"/>
<reference evidence="14" key="3">
    <citation type="submission" date="2025-04" db="UniProtKB">
        <authorList>
            <consortium name="RefSeq"/>
        </authorList>
    </citation>
    <scope>IDENTIFICATION</scope>
    <source>
        <strain evidence="14">Nigerian</strain>
        <tissue evidence="14">Liver and blood</tissue>
    </source>
</reference>
<dbReference type="PANTHER" id="PTHR11610">
    <property type="entry name" value="LIPASE"/>
    <property type="match status" value="1"/>
</dbReference>
<gene>
    <name evidence="12 14 15" type="primary">LOC394967</name>
</gene>
<evidence type="ECO:0000313" key="13">
    <source>
        <dbReference type="Proteomes" id="UP000008143"/>
    </source>
</evidence>
<dbReference type="InterPro" id="IPR029058">
    <property type="entry name" value="AB_hydrolase_fold"/>
</dbReference>
<dbReference type="SUPFAM" id="SSF49723">
    <property type="entry name" value="Lipase/lipooxygenase domain (PLAT/LH2 domain)"/>
    <property type="match status" value="1"/>
</dbReference>
<keyword evidence="10" id="KW-0442">Lipid degradation</keyword>
<dbReference type="PRINTS" id="PR00823">
    <property type="entry name" value="PANCLIPASE"/>
</dbReference>
<dbReference type="AGR" id="Xenbase:XB-GENE-29098931"/>
<evidence type="ECO:0000256" key="9">
    <source>
        <dbReference type="RuleBase" id="RU004262"/>
    </source>
</evidence>
<dbReference type="Reactome" id="R-XTR-192456">
    <property type="pathway name" value="Digestion of dietary lipid"/>
</dbReference>
<evidence type="ECO:0000256" key="3">
    <source>
        <dbReference type="ARBA" id="ARBA00022525"/>
    </source>
</evidence>
<dbReference type="AlphaFoldDB" id="A0A803K5K1"/>
<dbReference type="Reactome" id="R-XTR-975634">
    <property type="pathway name" value="Retinoid metabolism and transport"/>
</dbReference>
<dbReference type="GeneTree" id="ENSGT00940000155139"/>
<keyword evidence="6 10" id="KW-1015">Disulfide bond</keyword>
<dbReference type="Pfam" id="PF01477">
    <property type="entry name" value="PLAT"/>
    <property type="match status" value="1"/>
</dbReference>
<name>A0A803K5K1_XENTR</name>
<feature type="binding site" evidence="8">
    <location>
        <position position="251"/>
    </location>
    <ligand>
        <name>Ca(2+)</name>
        <dbReference type="ChEBI" id="CHEBI:29108"/>
    </ligand>
</feature>
<dbReference type="Proteomes" id="UP000008143">
    <property type="component" value="Chromosome 7"/>
</dbReference>
<reference evidence="12" key="1">
    <citation type="journal article" date="2010" name="Science">
        <title>The genome of the Western clawed frog Xenopus tropicalis.</title>
        <authorList>
            <person name="Hellsten U."/>
            <person name="Harland R.M."/>
            <person name="Gilchrist M.J."/>
            <person name="Hendrix D."/>
            <person name="Jurka J."/>
            <person name="Kapitonov V."/>
            <person name="Ovcharenko I."/>
            <person name="Putnam N.H."/>
            <person name="Shu S."/>
            <person name="Taher L."/>
            <person name="Blitz I.L."/>
            <person name="Blumberg B."/>
            <person name="Dichmann D.S."/>
            <person name="Dubchak I."/>
            <person name="Amaya E."/>
            <person name="Detter J.C."/>
            <person name="Fletcher R."/>
            <person name="Gerhard D.S."/>
            <person name="Goodstein D."/>
            <person name="Graves T."/>
            <person name="Grigoriev I.V."/>
            <person name="Grimwood J."/>
            <person name="Kawashima T."/>
            <person name="Lindquist E."/>
            <person name="Lucas S.M."/>
            <person name="Mead P.E."/>
            <person name="Mitros T."/>
            <person name="Ogino H."/>
            <person name="Ohta Y."/>
            <person name="Poliakov A.V."/>
            <person name="Pollet N."/>
            <person name="Robert J."/>
            <person name="Salamov A."/>
            <person name="Sater A.K."/>
            <person name="Schmutz J."/>
            <person name="Terry A."/>
            <person name="Vize P.D."/>
            <person name="Warren W.C."/>
            <person name="Wells D."/>
            <person name="Wills A."/>
            <person name="Wilson R.K."/>
            <person name="Zimmerman L.B."/>
            <person name="Zorn A.M."/>
            <person name="Grainger R."/>
            <person name="Grammer T."/>
            <person name="Khokha M.K."/>
            <person name="Richardson P.M."/>
            <person name="Rokhsar D.S."/>
        </authorList>
    </citation>
    <scope>NUCLEOTIDE SEQUENCE [LARGE SCALE GENOMIC DNA]</scope>
    <source>
        <strain evidence="12">Nigerian</strain>
    </source>
</reference>
<dbReference type="CDD" id="cd00707">
    <property type="entry name" value="Pancreat_lipase_like"/>
    <property type="match status" value="1"/>
</dbReference>
<feature type="binding site" evidence="8">
    <location>
        <position position="254"/>
    </location>
    <ligand>
        <name>Ca(2+)</name>
        <dbReference type="ChEBI" id="CHEBI:29108"/>
    </ligand>
</feature>
<feature type="active site" description="Nucleophile" evidence="7">
    <location>
        <position position="212"/>
    </location>
</feature>
<comment type="catalytic activity">
    <reaction evidence="10">
        <text>a triacylglycerol + H2O = a diacylglycerol + a fatty acid + H(+)</text>
        <dbReference type="Rhea" id="RHEA:12044"/>
        <dbReference type="ChEBI" id="CHEBI:15377"/>
        <dbReference type="ChEBI" id="CHEBI:15378"/>
        <dbReference type="ChEBI" id="CHEBI:17855"/>
        <dbReference type="ChEBI" id="CHEBI:18035"/>
        <dbReference type="ChEBI" id="CHEBI:28868"/>
        <dbReference type="EC" id="3.1.1.3"/>
    </reaction>
</comment>
<evidence type="ECO:0000256" key="4">
    <source>
        <dbReference type="ARBA" id="ARBA00022723"/>
    </source>
</evidence>
<keyword evidence="4 8" id="KW-0479">Metal-binding</keyword>
<dbReference type="InterPro" id="IPR033906">
    <property type="entry name" value="Lipase_N"/>
</dbReference>
<dbReference type="GO" id="GO:0034375">
    <property type="term" value="P:high-density lipoprotein particle remodeling"/>
    <property type="evidence" value="ECO:0000318"/>
    <property type="project" value="GO_Central"/>
</dbReference>
<evidence type="ECO:0000259" key="11">
    <source>
        <dbReference type="SMART" id="SM00308"/>
    </source>
</evidence>
<dbReference type="InterPro" id="IPR016272">
    <property type="entry name" value="Lipase_LIPH"/>
</dbReference>
<dbReference type="Gene3D" id="3.40.50.1820">
    <property type="entry name" value="alpha/beta hydrolase"/>
    <property type="match status" value="1"/>
</dbReference>
<feature type="domain" description="PLAT" evidence="11">
    <location>
        <begin position="396"/>
        <end position="508"/>
    </location>
</feature>
<dbReference type="RefSeq" id="XP_012821763.2">
    <property type="nucleotide sequence ID" value="XM_012966309.2"/>
</dbReference>
<dbReference type="InterPro" id="IPR000734">
    <property type="entry name" value="TAG_lipase"/>
</dbReference>
<keyword evidence="3 10" id="KW-0964">Secreted</keyword>
<dbReference type="GO" id="GO:0004465">
    <property type="term" value="F:lipoprotein lipase activity"/>
    <property type="evidence" value="ECO:0000318"/>
    <property type="project" value="GO_Central"/>
</dbReference>
<evidence type="ECO:0000313" key="15">
    <source>
        <dbReference type="Xenbase" id="XB-GENE-29098931"/>
    </source>
</evidence>
<evidence type="ECO:0000313" key="14">
    <source>
        <dbReference type="RefSeq" id="XP_012821763.2"/>
    </source>
</evidence>
<keyword evidence="5 8" id="KW-0106">Calcium</keyword>
<dbReference type="Xenbase" id="XB-GENE-29098931">
    <property type="gene designation" value="LOC394967"/>
</dbReference>
<dbReference type="GO" id="GO:0006633">
    <property type="term" value="P:fatty acid biosynthetic process"/>
    <property type="evidence" value="ECO:0000318"/>
    <property type="project" value="GO_Central"/>
</dbReference>
<evidence type="ECO:0000313" key="12">
    <source>
        <dbReference type="Ensembl" id="ENSXETP00000115634"/>
    </source>
</evidence>
<accession>A0A803K5K1</accession>
<dbReference type="OMA" id="VIDYIAC"/>
<evidence type="ECO:0000256" key="5">
    <source>
        <dbReference type="ARBA" id="ARBA00022837"/>
    </source>
</evidence>
<dbReference type="InterPro" id="IPR036392">
    <property type="entry name" value="PLAT/LH2_dom_sf"/>
</dbReference>
<proteinExistence type="inferred from homology"/>
<protein>
    <recommendedName>
        <fullName evidence="10">Triacylglycerol lipase</fullName>
        <ecNumber evidence="10">3.1.1.3</ecNumber>
    </recommendedName>
    <alternativeName>
        <fullName evidence="10">Pancreatic lipase</fullName>
    </alternativeName>
</protein>
<dbReference type="Pfam" id="PF00151">
    <property type="entry name" value="Lipase"/>
    <property type="match status" value="1"/>
</dbReference>
<dbReference type="PANTHER" id="PTHR11610:SF189">
    <property type="entry name" value="TRIACYLGLYCEROL LIPASE"/>
    <property type="match status" value="1"/>
</dbReference>
<feature type="binding site" evidence="8">
    <location>
        <position position="249"/>
    </location>
    <ligand>
        <name>Ca(2+)</name>
        <dbReference type="ChEBI" id="CHEBI:29108"/>
    </ligand>
</feature>
<evidence type="ECO:0000256" key="2">
    <source>
        <dbReference type="ARBA" id="ARBA00010701"/>
    </source>
</evidence>
<comment type="similarity">
    <text evidence="2 9">Belongs to the AB hydrolase superfamily. Lipase family.</text>
</comment>
<evidence type="ECO:0000256" key="6">
    <source>
        <dbReference type="ARBA" id="ARBA00023157"/>
    </source>
</evidence>
<dbReference type="PRINTS" id="PR00821">
    <property type="entry name" value="TAGLIPASE"/>
</dbReference>
<dbReference type="FunFam" id="3.40.50.1820:FF:000033">
    <property type="entry name" value="Pancreatic triacylglycerol lipase"/>
    <property type="match status" value="1"/>
</dbReference>
<dbReference type="GO" id="GO:0008970">
    <property type="term" value="F:phospholipase A1 activity"/>
    <property type="evidence" value="ECO:0000318"/>
    <property type="project" value="GO_Central"/>
</dbReference>
<evidence type="ECO:0000256" key="1">
    <source>
        <dbReference type="ARBA" id="ARBA00004613"/>
    </source>
</evidence>
<dbReference type="InterPro" id="IPR002331">
    <property type="entry name" value="Lipase_panc"/>
</dbReference>
<dbReference type="OrthoDB" id="199913at2759"/>
<feature type="active site" description="Charge relay system" evidence="7">
    <location>
        <position position="235"/>
    </location>
</feature>
<keyword evidence="13" id="KW-1185">Reference proteome</keyword>
<dbReference type="PIRSF" id="PIRSF000865">
    <property type="entry name" value="Lipoprotein_lipase_LIPH"/>
    <property type="match status" value="1"/>
</dbReference>
<dbReference type="FunFam" id="2.60.60.20:FF:000003">
    <property type="entry name" value="Triacylglycerol lipase"/>
    <property type="match status" value="1"/>
</dbReference>
<evidence type="ECO:0000256" key="10">
    <source>
        <dbReference type="RuleBase" id="RU362046"/>
    </source>
</evidence>
<dbReference type="GO" id="GO:0046872">
    <property type="term" value="F:metal ion binding"/>
    <property type="evidence" value="ECO:0007669"/>
    <property type="project" value="UniProtKB-KW"/>
</dbReference>
<organism evidence="12">
    <name type="scientific">Xenopus tropicalis</name>
    <name type="common">Western clawed frog</name>
    <name type="synonym">Silurana tropicalis</name>
    <dbReference type="NCBI Taxonomy" id="8364"/>
    <lineage>
        <taxon>Eukaryota</taxon>
        <taxon>Metazoa</taxon>
        <taxon>Chordata</taxon>
        <taxon>Craniata</taxon>
        <taxon>Vertebrata</taxon>
        <taxon>Euteleostomi</taxon>
        <taxon>Amphibia</taxon>
        <taxon>Batrachia</taxon>
        <taxon>Anura</taxon>
        <taxon>Pipoidea</taxon>
        <taxon>Pipidae</taxon>
        <taxon>Xenopodinae</taxon>
        <taxon>Xenopus</taxon>
        <taxon>Silurana</taxon>
    </lineage>
</organism>
<sequence length="517" mass="56876">MEAGPAPGRGGLCAIWLLPPGSVYQFPAEPDPEQLLWNHHKMLGLWGLFFFLLGCVQGEPVCYDKIGCFSDEKPWSGTLERPIARLPSSPEHINTRLLLFTRENAENFQELRPLNPSAVSLTNFKTSRKSRFIIHGFIDEGEENWLVNMCKAMLKVEDVNCFCTDWSGGSRTIYTQAANNIRVVGAELAYFIGYLSSKMKYPLSNVHIIGHSLGSHTAGEVGKRMPGIGRITGLDPAGPYFQNTPIEVRLDPTDAVFVDAIHTDTDPLIPKMGYGMSQSVAHMDFFPNGGENMPGCSKPILAKLLDIDGLWEGSKDIFACNHLRSYKYYTESISSPDGFVGYPSTSYEAFTKGTGFPCPTTGCPLMGHYADAFSSHGTSDYSYFLNTGSEKPYSRWRYRVSVKTTGSVNFLGSVQVLLNGIKGSTKGEEIASGFIKPGSTYSAFIDVEADVGPLITVSFTWKKSLINLIPFTVGAEMITVQYGKDGQTYEFCGKDAVRANNLQSLTSCYRPPNNLSL</sequence>
<dbReference type="InterPro" id="IPR013818">
    <property type="entry name" value="Lipase"/>
</dbReference>
<dbReference type="Ensembl" id="ENSXETT00000122844">
    <property type="protein sequence ID" value="ENSXETP00000115634"/>
    <property type="gene ID" value="ENSXETG00000000927"/>
</dbReference>
<keyword evidence="10" id="KW-0443">Lipid metabolism</keyword>
<dbReference type="Bgee" id="ENSXETG00000000927">
    <property type="expression patterns" value="Expressed in neurula embryo and 5 other cell types or tissues"/>
</dbReference>
<evidence type="ECO:0000256" key="8">
    <source>
        <dbReference type="PIRSR" id="PIRSR000865-2"/>
    </source>
</evidence>
<reference evidence="12" key="2">
    <citation type="submission" date="2021-03" db="UniProtKB">
        <authorList>
            <consortium name="Ensembl"/>
        </authorList>
    </citation>
    <scope>IDENTIFICATION</scope>
</reference>
<dbReference type="Gene3D" id="2.60.60.20">
    <property type="entry name" value="PLAT/LH2 domain"/>
    <property type="match status" value="1"/>
</dbReference>
<feature type="active site" description="Charge relay system" evidence="7">
    <location>
        <position position="322"/>
    </location>
</feature>
<comment type="subcellular location">
    <subcellularLocation>
        <location evidence="1 10">Secreted</location>
    </subcellularLocation>
</comment>